<feature type="transmembrane region" description="Helical" evidence="6">
    <location>
        <begin position="430"/>
        <end position="449"/>
    </location>
</feature>
<dbReference type="GO" id="GO:0022857">
    <property type="term" value="F:transmembrane transporter activity"/>
    <property type="evidence" value="ECO:0007669"/>
    <property type="project" value="TreeGrafter"/>
</dbReference>
<evidence type="ECO:0000256" key="6">
    <source>
        <dbReference type="SAM" id="Phobius"/>
    </source>
</evidence>
<feature type="transmembrane region" description="Helical" evidence="6">
    <location>
        <begin position="761"/>
        <end position="781"/>
    </location>
</feature>
<dbReference type="Pfam" id="PF12704">
    <property type="entry name" value="MacB_PCD"/>
    <property type="match status" value="2"/>
</dbReference>
<feature type="transmembrane region" description="Helical" evidence="6">
    <location>
        <begin position="21"/>
        <end position="41"/>
    </location>
</feature>
<feature type="transmembrane region" description="Helical" evidence="6">
    <location>
        <begin position="338"/>
        <end position="361"/>
    </location>
</feature>
<dbReference type="InterPro" id="IPR025857">
    <property type="entry name" value="MacB_PCD"/>
</dbReference>
<keyword evidence="10" id="KW-1185">Reference proteome</keyword>
<sequence length="798" mass="89462">MQLNTFKFAIRSLLKTRLFGILNVTGLAIGMAAAVLILLWVQNELSFDTYHTNASRTNLIISHNRVNKEEVWHWSTTPLPLAEQARKLPEVEQVARIARPFWNGVPIRVRNQLVSEDKAACVDGSWFSIFDYKLVEGSLTDFTKNIRSVALTESRANQWFGSVKAVGQVIRIDTLDYVVQAVFADNPTNSSFQYDCFLPMAAYLANPKTYENDNNWGNFNYETYVLLRPDADLKKVSQKLTQITQIAKKDTKTGKIDTSITLEAEPLADMHFDTLDRYGSEQGDRKTIFIFLGLALAILLTACINYVNLTTARASIRAKEVSVKKIIGAGHAQLFGQFILESVVMCVAALGLALLLVYNFLPAFNNLTNKTFHLAFDDWSLWSVLAGTTLLTIVLTGVYPSILLSSFQPIRALRGLNVPGTTNSTFRKSLVVVQFTVSIIFLIATLVVYQQIRFIRTTKLGYDRDHVITVQMPWNLQPRVDPQTLKDKLLTESSIVDATIASQNIVEIKSSHSGSLDWDGRPADFQPTVNQLSVEPNFQTLFNLKMAQGRWFAANSTADEQNVVLNETAVRKFNLRKPVVGQRFHFQSRKGVVIGVVKDFHFKSLREKIEPLVLFNNPAWRNGLYVKVAAGKESDALKAIQKAWAELIPSRPLDYKFLDETFDRLYRAEERTATLFNAFAAIAVLISCLGLFGLATFTAEMRTKEIGIRKVLGASVSSVVILLSRNFLKLVLIALLIASPLAWYAMNQWLNNFAYKISIEWWVFALAGLLAVGIALLTVSFQSIKAALTNPVKSLRSE</sequence>
<dbReference type="InterPro" id="IPR003838">
    <property type="entry name" value="ABC3_permease_C"/>
</dbReference>
<evidence type="ECO:0000259" key="7">
    <source>
        <dbReference type="Pfam" id="PF02687"/>
    </source>
</evidence>
<evidence type="ECO:0000313" key="9">
    <source>
        <dbReference type="EMBL" id="MBD2751577.1"/>
    </source>
</evidence>
<feature type="domain" description="ABC3 transporter permease C-terminal" evidence="7">
    <location>
        <begin position="678"/>
        <end position="790"/>
    </location>
</feature>
<keyword evidence="4 6" id="KW-1133">Transmembrane helix</keyword>
<feature type="transmembrane region" description="Helical" evidence="6">
    <location>
        <begin position="675"/>
        <end position="699"/>
    </location>
</feature>
<evidence type="ECO:0000256" key="1">
    <source>
        <dbReference type="ARBA" id="ARBA00004651"/>
    </source>
</evidence>
<comment type="subcellular location">
    <subcellularLocation>
        <location evidence="1">Cell membrane</location>
        <topology evidence="1">Multi-pass membrane protein</topology>
    </subcellularLocation>
</comment>
<dbReference type="Pfam" id="PF02687">
    <property type="entry name" value="FtsX"/>
    <property type="match status" value="2"/>
</dbReference>
<gene>
    <name evidence="9" type="ORF">IC230_01640</name>
</gene>
<proteinExistence type="predicted"/>
<dbReference type="GO" id="GO:0005886">
    <property type="term" value="C:plasma membrane"/>
    <property type="evidence" value="ECO:0007669"/>
    <property type="project" value="UniProtKB-SubCell"/>
</dbReference>
<dbReference type="Proteomes" id="UP000653797">
    <property type="component" value="Unassembled WGS sequence"/>
</dbReference>
<feature type="transmembrane region" description="Helical" evidence="6">
    <location>
        <begin position="727"/>
        <end position="746"/>
    </location>
</feature>
<dbReference type="PANTHER" id="PTHR30572">
    <property type="entry name" value="MEMBRANE COMPONENT OF TRANSPORTER-RELATED"/>
    <property type="match status" value="1"/>
</dbReference>
<feature type="domain" description="ABC3 transporter permease C-terminal" evidence="7">
    <location>
        <begin position="294"/>
        <end position="409"/>
    </location>
</feature>
<evidence type="ECO:0000259" key="8">
    <source>
        <dbReference type="Pfam" id="PF12704"/>
    </source>
</evidence>
<comment type="caution">
    <text evidence="9">The sequence shown here is derived from an EMBL/GenBank/DDBJ whole genome shotgun (WGS) entry which is preliminary data.</text>
</comment>
<protein>
    <submittedName>
        <fullName evidence="9">ABC transporter permease</fullName>
    </submittedName>
</protein>
<organism evidence="9 10">
    <name type="scientific">Spirosoma validum</name>
    <dbReference type="NCBI Taxonomy" id="2771355"/>
    <lineage>
        <taxon>Bacteria</taxon>
        <taxon>Pseudomonadati</taxon>
        <taxon>Bacteroidota</taxon>
        <taxon>Cytophagia</taxon>
        <taxon>Cytophagales</taxon>
        <taxon>Cytophagaceae</taxon>
        <taxon>Spirosoma</taxon>
    </lineage>
</organism>
<evidence type="ECO:0000256" key="5">
    <source>
        <dbReference type="ARBA" id="ARBA00023136"/>
    </source>
</evidence>
<keyword evidence="3 6" id="KW-0812">Transmembrane</keyword>
<evidence type="ECO:0000256" key="4">
    <source>
        <dbReference type="ARBA" id="ARBA00022989"/>
    </source>
</evidence>
<reference evidence="9" key="1">
    <citation type="submission" date="2020-09" db="EMBL/GenBank/DDBJ databases">
        <authorList>
            <person name="Kim M.K."/>
        </authorList>
    </citation>
    <scope>NUCLEOTIDE SEQUENCE</scope>
    <source>
        <strain evidence="9">BT704</strain>
    </source>
</reference>
<evidence type="ECO:0000313" key="10">
    <source>
        <dbReference type="Proteomes" id="UP000653797"/>
    </source>
</evidence>
<dbReference type="AlphaFoldDB" id="A0A927AXM8"/>
<feature type="domain" description="MacB-like periplasmic core" evidence="8">
    <location>
        <begin position="437"/>
        <end position="638"/>
    </location>
</feature>
<dbReference type="EMBL" id="JACXAA010000001">
    <property type="protein sequence ID" value="MBD2751577.1"/>
    <property type="molecule type" value="Genomic_DNA"/>
</dbReference>
<name>A0A927AXM8_9BACT</name>
<evidence type="ECO:0000256" key="3">
    <source>
        <dbReference type="ARBA" id="ARBA00022692"/>
    </source>
</evidence>
<keyword evidence="2" id="KW-1003">Cell membrane</keyword>
<dbReference type="InterPro" id="IPR050250">
    <property type="entry name" value="Macrolide_Exporter_MacB"/>
</dbReference>
<evidence type="ECO:0000256" key="2">
    <source>
        <dbReference type="ARBA" id="ARBA00022475"/>
    </source>
</evidence>
<accession>A0A927AXM8</accession>
<keyword evidence="5 6" id="KW-0472">Membrane</keyword>
<dbReference type="RefSeq" id="WP_191037218.1">
    <property type="nucleotide sequence ID" value="NZ_JACXAA010000001.1"/>
</dbReference>
<dbReference type="PANTHER" id="PTHR30572:SF18">
    <property type="entry name" value="ABC-TYPE MACROLIDE FAMILY EXPORT SYSTEM PERMEASE COMPONENT 2"/>
    <property type="match status" value="1"/>
</dbReference>
<feature type="transmembrane region" description="Helical" evidence="6">
    <location>
        <begin position="288"/>
        <end position="309"/>
    </location>
</feature>
<feature type="transmembrane region" description="Helical" evidence="6">
    <location>
        <begin position="381"/>
        <end position="404"/>
    </location>
</feature>
<feature type="domain" description="MacB-like periplasmic core" evidence="8">
    <location>
        <begin position="21"/>
        <end position="243"/>
    </location>
</feature>